<dbReference type="Pfam" id="PF00497">
    <property type="entry name" value="SBP_bac_3"/>
    <property type="match status" value="1"/>
</dbReference>
<feature type="domain" description="Solute-binding protein family 3/N-terminal" evidence="3">
    <location>
        <begin position="41"/>
        <end position="265"/>
    </location>
</feature>
<protein>
    <submittedName>
        <fullName evidence="4">Amino acid ABC transporter substrate-binding protein</fullName>
    </submittedName>
</protein>
<sequence length="267" mass="28488">MPVFRFLFLVAALSSGALQAADLRVAVVVQDAAQVSLQGDLVPSGTAGADLVAFTDELAREICRRIRSRCAVSYVTFGEILPGVEDGRFDLGFGNFLRAPKREKRVAFSAPIFRSASRLVGSPASARAFAGKLGQAVNLDNLRGARVAAMEGSQQQAFLNVIAAERELTVVATATTAGAFDTLGNGSADFALLPMRTGYALISHDKARRFGFVGPAVADHGLGDTVHIILPKQKEALRRSLNQAIAEIRADGTGHRIMRRHFPVSLD</sequence>
<comment type="caution">
    <text evidence="4">The sequence shown here is derived from an EMBL/GenBank/DDBJ whole genome shotgun (WGS) entry which is preliminary data.</text>
</comment>
<name>A0A9D7LNZ3_9RHOO</name>
<dbReference type="Proteomes" id="UP000808146">
    <property type="component" value="Unassembled WGS sequence"/>
</dbReference>
<dbReference type="EMBL" id="JADKBR010000007">
    <property type="protein sequence ID" value="MBK8890514.1"/>
    <property type="molecule type" value="Genomic_DNA"/>
</dbReference>
<organism evidence="4 5">
    <name type="scientific">Candidatus Dechloromonas phosphorivorans</name>
    <dbReference type="NCBI Taxonomy" id="2899244"/>
    <lineage>
        <taxon>Bacteria</taxon>
        <taxon>Pseudomonadati</taxon>
        <taxon>Pseudomonadota</taxon>
        <taxon>Betaproteobacteria</taxon>
        <taxon>Rhodocyclales</taxon>
        <taxon>Azonexaceae</taxon>
        <taxon>Dechloromonas</taxon>
    </lineage>
</organism>
<dbReference type="SMART" id="SM00062">
    <property type="entry name" value="PBPb"/>
    <property type="match status" value="1"/>
</dbReference>
<dbReference type="PANTHER" id="PTHR35936:SF19">
    <property type="entry name" value="AMINO-ACID-BINDING PROTEIN YXEM-RELATED"/>
    <property type="match status" value="1"/>
</dbReference>
<evidence type="ECO:0000313" key="5">
    <source>
        <dbReference type="Proteomes" id="UP000808146"/>
    </source>
</evidence>
<evidence type="ECO:0000256" key="1">
    <source>
        <dbReference type="ARBA" id="ARBA00022729"/>
    </source>
</evidence>
<proteinExistence type="predicted"/>
<dbReference type="PANTHER" id="PTHR35936">
    <property type="entry name" value="MEMBRANE-BOUND LYTIC MUREIN TRANSGLYCOSYLASE F"/>
    <property type="match status" value="1"/>
</dbReference>
<dbReference type="InterPro" id="IPR001638">
    <property type="entry name" value="Solute-binding_3/MltF_N"/>
</dbReference>
<evidence type="ECO:0000259" key="3">
    <source>
        <dbReference type="SMART" id="SM00062"/>
    </source>
</evidence>
<dbReference type="AlphaFoldDB" id="A0A9D7LNZ3"/>
<feature type="chain" id="PRO_5038350958" evidence="2">
    <location>
        <begin position="21"/>
        <end position="267"/>
    </location>
</feature>
<accession>A0A9D7LNZ3</accession>
<evidence type="ECO:0000313" key="4">
    <source>
        <dbReference type="EMBL" id="MBK8890514.1"/>
    </source>
</evidence>
<gene>
    <name evidence="4" type="ORF">IPN75_08930</name>
</gene>
<reference evidence="4" key="1">
    <citation type="submission" date="2020-10" db="EMBL/GenBank/DDBJ databases">
        <title>Connecting structure to function with the recovery of over 1000 high-quality activated sludge metagenome-assembled genomes encoding full-length rRNA genes using long-read sequencing.</title>
        <authorList>
            <person name="Singleton C.M."/>
            <person name="Petriglieri F."/>
            <person name="Kristensen J.M."/>
            <person name="Kirkegaard R.H."/>
            <person name="Michaelsen T.Y."/>
            <person name="Andersen M.H."/>
            <person name="Karst S.M."/>
            <person name="Dueholm M.S."/>
            <person name="Nielsen P.H."/>
            <person name="Albertsen M."/>
        </authorList>
    </citation>
    <scope>NUCLEOTIDE SEQUENCE</scope>
    <source>
        <strain evidence="4">OdNE_18-Q3-R46-58_BAT3C.305</strain>
    </source>
</reference>
<dbReference type="Gene3D" id="3.40.190.10">
    <property type="entry name" value="Periplasmic binding protein-like II"/>
    <property type="match status" value="2"/>
</dbReference>
<dbReference type="SUPFAM" id="SSF53850">
    <property type="entry name" value="Periplasmic binding protein-like II"/>
    <property type="match status" value="1"/>
</dbReference>
<evidence type="ECO:0000256" key="2">
    <source>
        <dbReference type="SAM" id="SignalP"/>
    </source>
</evidence>
<keyword evidence="1 2" id="KW-0732">Signal</keyword>
<feature type="signal peptide" evidence="2">
    <location>
        <begin position="1"/>
        <end position="20"/>
    </location>
</feature>